<keyword evidence="3 6" id="KW-0326">Glycosidase</keyword>
<keyword evidence="2 6" id="KW-0378">Hydrolase</keyword>
<gene>
    <name evidence="9" type="ORF">FHS09_003244</name>
</gene>
<keyword evidence="7" id="KW-0732">Signal</keyword>
<accession>A0A7W4ZBK1</accession>
<keyword evidence="10" id="KW-1185">Reference proteome</keyword>
<dbReference type="InterPro" id="IPR023296">
    <property type="entry name" value="Glyco_hydro_beta-prop_sf"/>
</dbReference>
<proteinExistence type="inferred from homology"/>
<dbReference type="Pfam" id="PF04616">
    <property type="entry name" value="Glyco_hydro_43"/>
    <property type="match status" value="1"/>
</dbReference>
<protein>
    <submittedName>
        <fullName evidence="9">Alpha-N-arabinofuranosidase</fullName>
        <ecNumber evidence="9">3.2.1.55</ecNumber>
    </submittedName>
</protein>
<evidence type="ECO:0000256" key="6">
    <source>
        <dbReference type="RuleBase" id="RU361187"/>
    </source>
</evidence>
<evidence type="ECO:0000256" key="3">
    <source>
        <dbReference type="ARBA" id="ARBA00023295"/>
    </source>
</evidence>
<evidence type="ECO:0000313" key="9">
    <source>
        <dbReference type="EMBL" id="MBB3062395.1"/>
    </source>
</evidence>
<dbReference type="AlphaFoldDB" id="A0A7W4ZBK1"/>
<dbReference type="SUPFAM" id="SSF49899">
    <property type="entry name" value="Concanavalin A-like lectins/glucanases"/>
    <property type="match status" value="1"/>
</dbReference>
<comment type="similarity">
    <text evidence="1 6">Belongs to the glycosyl hydrolase 43 family.</text>
</comment>
<evidence type="ECO:0000256" key="5">
    <source>
        <dbReference type="PIRSR" id="PIRSR606710-2"/>
    </source>
</evidence>
<feature type="active site" description="Proton donor" evidence="4">
    <location>
        <position position="235"/>
    </location>
</feature>
<dbReference type="EC" id="3.2.1.55" evidence="9"/>
<evidence type="ECO:0000256" key="2">
    <source>
        <dbReference type="ARBA" id="ARBA00022801"/>
    </source>
</evidence>
<dbReference type="GO" id="GO:0005975">
    <property type="term" value="P:carbohydrate metabolic process"/>
    <property type="evidence" value="ECO:0007669"/>
    <property type="project" value="InterPro"/>
</dbReference>
<dbReference type="RefSeq" id="WP_183461683.1">
    <property type="nucleotide sequence ID" value="NZ_JACHWZ010000016.1"/>
</dbReference>
<comment type="caution">
    <text evidence="9">The sequence shown here is derived from an EMBL/GenBank/DDBJ whole genome shotgun (WGS) entry which is preliminary data.</text>
</comment>
<reference evidence="9 10" key="1">
    <citation type="submission" date="2020-08" db="EMBL/GenBank/DDBJ databases">
        <title>Genomic Encyclopedia of Type Strains, Phase III (KMG-III): the genomes of soil and plant-associated and newly described type strains.</title>
        <authorList>
            <person name="Whitman W."/>
        </authorList>
    </citation>
    <scope>NUCLEOTIDE SEQUENCE [LARGE SCALE GENOMIC DNA]</scope>
    <source>
        <strain evidence="9 10">CECT 8799</strain>
    </source>
</reference>
<dbReference type="InterPro" id="IPR013320">
    <property type="entry name" value="ConA-like_dom_sf"/>
</dbReference>
<dbReference type="EMBL" id="JACHWZ010000016">
    <property type="protein sequence ID" value="MBB3062395.1"/>
    <property type="molecule type" value="Genomic_DNA"/>
</dbReference>
<feature type="chain" id="PRO_5030969563" evidence="7">
    <location>
        <begin position="21"/>
        <end position="561"/>
    </location>
</feature>
<dbReference type="InterPro" id="IPR006710">
    <property type="entry name" value="Glyco_hydro_43"/>
</dbReference>
<feature type="domain" description="Beta-xylosidase C-terminal Concanavalin A-like" evidence="8">
    <location>
        <begin position="379"/>
        <end position="553"/>
    </location>
</feature>
<feature type="active site" description="Proton acceptor" evidence="4">
    <location>
        <position position="62"/>
    </location>
</feature>
<dbReference type="Gene3D" id="2.60.120.200">
    <property type="match status" value="1"/>
</dbReference>
<feature type="site" description="Important for catalytic activity, responsible for pKa modulation of the active site Glu and correct orientation of both the proton donor and substrate" evidence="5">
    <location>
        <position position="169"/>
    </location>
</feature>
<sequence length="561" mass="62615">MRLRWLFPTALLLAAAQVVAAPRAAEPVAFDWFEYRGMDPLFEEALAKGEYQNPVAAGFFPDPSIARRGDDYYMAHSSFAYTPGLPILHSRDLVNWRLLGHALTRRSQVDMRGLQVSQGIFAPTLRYHQGRFYLIGTAVGAGGNFLITANDPQGPWSDPVWLPEIGGIDPDIFFDDDGRVYIAHNDAPEGEPLYDGHRAIWLWEYDPEAERVLPDSGRVIVNGGVNLSEKPIWIEGPHLYKVNGWYYLLCAEGGTGYNHSEVVFRTRKLDEPFEPYSGNPILTQRDLDRGRADPIVAAGHADLVQTPEGDWWSVFLATRPYDEVFYNTGRETFLLPVSWKDGWPRILAAGQAIPMRPDAPAIDAAPAEGAPLTGNFIWRDDFETRELNPHWNLLRGDFERDWLQLRGKQLQLLPKPRSMASREQPAYLGRRQQHQRFQASAQLRLPADEGVSAGIVAFQNENYHYYLGVKAAGKDGYEIFLERAAGGEPQRLHSVSVDAKAGEPIALEIRGDRSEIGFYYRSSDGPAKKLVAGLDGELLSTEAAGGFVGTTLGPHARLESM</sequence>
<evidence type="ECO:0000256" key="1">
    <source>
        <dbReference type="ARBA" id="ARBA00009865"/>
    </source>
</evidence>
<dbReference type="PANTHER" id="PTHR42812">
    <property type="entry name" value="BETA-XYLOSIDASE"/>
    <property type="match status" value="1"/>
</dbReference>
<dbReference type="Proteomes" id="UP000535937">
    <property type="component" value="Unassembled WGS sequence"/>
</dbReference>
<evidence type="ECO:0000256" key="4">
    <source>
        <dbReference type="PIRSR" id="PIRSR606710-1"/>
    </source>
</evidence>
<evidence type="ECO:0000256" key="7">
    <source>
        <dbReference type="SAM" id="SignalP"/>
    </source>
</evidence>
<name>A0A7W4ZBK1_9GAMM</name>
<dbReference type="Pfam" id="PF17851">
    <property type="entry name" value="GH43_C2"/>
    <property type="match status" value="1"/>
</dbReference>
<dbReference type="SUPFAM" id="SSF75005">
    <property type="entry name" value="Arabinanase/levansucrase/invertase"/>
    <property type="match status" value="1"/>
</dbReference>
<dbReference type="InterPro" id="IPR041542">
    <property type="entry name" value="GH43_C2"/>
</dbReference>
<organism evidence="9 10">
    <name type="scientific">Microbulbifer rhizosphaerae</name>
    <dbReference type="NCBI Taxonomy" id="1562603"/>
    <lineage>
        <taxon>Bacteria</taxon>
        <taxon>Pseudomonadati</taxon>
        <taxon>Pseudomonadota</taxon>
        <taxon>Gammaproteobacteria</taxon>
        <taxon>Cellvibrionales</taxon>
        <taxon>Microbulbiferaceae</taxon>
        <taxon>Microbulbifer</taxon>
    </lineage>
</organism>
<dbReference type="Gene3D" id="2.115.10.20">
    <property type="entry name" value="Glycosyl hydrolase domain, family 43"/>
    <property type="match status" value="1"/>
</dbReference>
<dbReference type="PANTHER" id="PTHR42812:SF12">
    <property type="entry name" value="BETA-XYLOSIDASE-RELATED"/>
    <property type="match status" value="1"/>
</dbReference>
<dbReference type="GO" id="GO:0046556">
    <property type="term" value="F:alpha-L-arabinofuranosidase activity"/>
    <property type="evidence" value="ECO:0007669"/>
    <property type="project" value="UniProtKB-EC"/>
</dbReference>
<dbReference type="InterPro" id="IPR051795">
    <property type="entry name" value="Glycosyl_Hydrlase_43"/>
</dbReference>
<feature type="signal peptide" evidence="7">
    <location>
        <begin position="1"/>
        <end position="20"/>
    </location>
</feature>
<evidence type="ECO:0000259" key="8">
    <source>
        <dbReference type="Pfam" id="PF17851"/>
    </source>
</evidence>
<dbReference type="CDD" id="cd18617">
    <property type="entry name" value="GH43_XynB-like"/>
    <property type="match status" value="1"/>
</dbReference>
<evidence type="ECO:0000313" key="10">
    <source>
        <dbReference type="Proteomes" id="UP000535937"/>
    </source>
</evidence>